<evidence type="ECO:0000256" key="1">
    <source>
        <dbReference type="SAM" id="Phobius"/>
    </source>
</evidence>
<evidence type="ECO:0000313" key="5">
    <source>
        <dbReference type="Proteomes" id="UP000295794"/>
    </source>
</evidence>
<dbReference type="EMBL" id="UGHR01000001">
    <property type="protein sequence ID" value="STQ89491.1"/>
    <property type="molecule type" value="Genomic_DNA"/>
</dbReference>
<dbReference type="Proteomes" id="UP000255108">
    <property type="component" value="Unassembled WGS sequence"/>
</dbReference>
<keyword evidence="1" id="KW-1133">Transmembrane helix</keyword>
<reference evidence="3 5" key="2">
    <citation type="submission" date="2019-03" db="EMBL/GenBank/DDBJ databases">
        <title>Genomic Encyclopedia of Type Strains, Phase IV (KMG-IV): sequencing the most valuable type-strain genomes for metagenomic binning, comparative biology and taxonomic classification.</title>
        <authorList>
            <person name="Goeker M."/>
        </authorList>
    </citation>
    <scope>NUCLEOTIDE SEQUENCE [LARGE SCALE GENOMIC DNA]</scope>
    <source>
        <strain evidence="3 5">DSM 3764</strain>
    </source>
</reference>
<dbReference type="EMBL" id="SMBT01000001">
    <property type="protein sequence ID" value="TCU90464.1"/>
    <property type="molecule type" value="Genomic_DNA"/>
</dbReference>
<keyword evidence="1" id="KW-0812">Transmembrane</keyword>
<evidence type="ECO:0000313" key="4">
    <source>
        <dbReference type="Proteomes" id="UP000255108"/>
    </source>
</evidence>
<evidence type="ECO:0000313" key="3">
    <source>
        <dbReference type="EMBL" id="TCU90464.1"/>
    </source>
</evidence>
<dbReference type="AlphaFoldDB" id="A0A377Q6N3"/>
<evidence type="ECO:0000313" key="2">
    <source>
        <dbReference type="EMBL" id="STQ89491.1"/>
    </source>
</evidence>
<organism evidence="2 4">
    <name type="scientific">Iodobacter fluviatilis</name>
    <dbReference type="NCBI Taxonomy" id="537"/>
    <lineage>
        <taxon>Bacteria</taxon>
        <taxon>Pseudomonadati</taxon>
        <taxon>Pseudomonadota</taxon>
        <taxon>Betaproteobacteria</taxon>
        <taxon>Neisseriales</taxon>
        <taxon>Chitinibacteraceae</taxon>
        <taxon>Iodobacter</taxon>
    </lineage>
</organism>
<feature type="transmembrane region" description="Helical" evidence="1">
    <location>
        <begin position="22"/>
        <end position="40"/>
    </location>
</feature>
<sequence>MLLIFFMQSPCFYHFIYPDKIFIWNLIYTFILSSSAQLIVHNQRHYFSIFGCQDIKGAAQRAGIHHIQPDMRGG</sequence>
<protein>
    <submittedName>
        <fullName evidence="2">Uncharacterized protein</fullName>
    </submittedName>
</protein>
<accession>A0A377Q6N3</accession>
<name>A0A377Q6N3_9NEIS</name>
<keyword evidence="5" id="KW-1185">Reference proteome</keyword>
<proteinExistence type="predicted"/>
<keyword evidence="1" id="KW-0472">Membrane</keyword>
<gene>
    <name evidence="3" type="ORF">EV682_101497</name>
    <name evidence="2" type="ORF">NCTC11159_00515</name>
</gene>
<dbReference type="Proteomes" id="UP000295794">
    <property type="component" value="Unassembled WGS sequence"/>
</dbReference>
<reference evidence="2 4" key="1">
    <citation type="submission" date="2018-06" db="EMBL/GenBank/DDBJ databases">
        <authorList>
            <consortium name="Pathogen Informatics"/>
            <person name="Doyle S."/>
        </authorList>
    </citation>
    <scope>NUCLEOTIDE SEQUENCE [LARGE SCALE GENOMIC DNA]</scope>
    <source>
        <strain evidence="2 4">NCTC11159</strain>
    </source>
</reference>